<evidence type="ECO:0000313" key="9">
    <source>
        <dbReference type="EMBL" id="GAA1493974.1"/>
    </source>
</evidence>
<evidence type="ECO:0000256" key="7">
    <source>
        <dbReference type="RuleBase" id="RU363032"/>
    </source>
</evidence>
<feature type="transmembrane region" description="Helical" evidence="7">
    <location>
        <begin position="222"/>
        <end position="242"/>
    </location>
</feature>
<organism evidence="9 10">
    <name type="scientific">Curtobacterium herbarum</name>
    <dbReference type="NCBI Taxonomy" id="150122"/>
    <lineage>
        <taxon>Bacteria</taxon>
        <taxon>Bacillati</taxon>
        <taxon>Actinomycetota</taxon>
        <taxon>Actinomycetes</taxon>
        <taxon>Micrococcales</taxon>
        <taxon>Microbacteriaceae</taxon>
        <taxon>Curtobacterium</taxon>
    </lineage>
</organism>
<comment type="caution">
    <text evidence="9">The sequence shown here is derived from an EMBL/GenBank/DDBJ whole genome shotgun (WGS) entry which is preliminary data.</text>
</comment>
<evidence type="ECO:0000256" key="3">
    <source>
        <dbReference type="ARBA" id="ARBA00022475"/>
    </source>
</evidence>
<feature type="transmembrane region" description="Helical" evidence="7">
    <location>
        <begin position="278"/>
        <end position="298"/>
    </location>
</feature>
<keyword evidence="6 7" id="KW-0472">Membrane</keyword>
<gene>
    <name evidence="9" type="ORF">GCM10009627_23200</name>
</gene>
<comment type="subcellular location">
    <subcellularLocation>
        <location evidence="1 7">Cell membrane</location>
        <topology evidence="1 7">Multi-pass membrane protein</topology>
    </subcellularLocation>
</comment>
<keyword evidence="5 7" id="KW-1133">Transmembrane helix</keyword>
<feature type="transmembrane region" description="Helical" evidence="7">
    <location>
        <begin position="172"/>
        <end position="191"/>
    </location>
</feature>
<feature type="domain" description="ABC transmembrane type-1" evidence="8">
    <location>
        <begin position="106"/>
        <end position="298"/>
    </location>
</feature>
<dbReference type="InterPro" id="IPR000515">
    <property type="entry name" value="MetI-like"/>
</dbReference>
<dbReference type="PROSITE" id="PS50928">
    <property type="entry name" value="ABC_TM1"/>
    <property type="match status" value="1"/>
</dbReference>
<evidence type="ECO:0000256" key="2">
    <source>
        <dbReference type="ARBA" id="ARBA00022448"/>
    </source>
</evidence>
<dbReference type="InterPro" id="IPR050366">
    <property type="entry name" value="BP-dependent_transpt_permease"/>
</dbReference>
<evidence type="ECO:0000313" key="10">
    <source>
        <dbReference type="Proteomes" id="UP001501742"/>
    </source>
</evidence>
<dbReference type="EMBL" id="BAAAJX010000011">
    <property type="protein sequence ID" value="GAA1493974.1"/>
    <property type="molecule type" value="Genomic_DNA"/>
</dbReference>
<evidence type="ECO:0000256" key="5">
    <source>
        <dbReference type="ARBA" id="ARBA00022989"/>
    </source>
</evidence>
<comment type="similarity">
    <text evidence="7">Belongs to the binding-protein-dependent transport system permease family.</text>
</comment>
<reference evidence="10" key="1">
    <citation type="journal article" date="2019" name="Int. J. Syst. Evol. Microbiol.">
        <title>The Global Catalogue of Microorganisms (GCM) 10K type strain sequencing project: providing services to taxonomists for standard genome sequencing and annotation.</title>
        <authorList>
            <consortium name="The Broad Institute Genomics Platform"/>
            <consortium name="The Broad Institute Genome Sequencing Center for Infectious Disease"/>
            <person name="Wu L."/>
            <person name="Ma J."/>
        </authorList>
    </citation>
    <scope>NUCLEOTIDE SEQUENCE [LARGE SCALE GENOMIC DNA]</scope>
    <source>
        <strain evidence="10">JCM 12140</strain>
    </source>
</reference>
<dbReference type="RefSeq" id="WP_204607219.1">
    <property type="nucleotide sequence ID" value="NZ_BAAAJX010000011.1"/>
</dbReference>
<evidence type="ECO:0000259" key="8">
    <source>
        <dbReference type="PROSITE" id="PS50928"/>
    </source>
</evidence>
<dbReference type="CDD" id="cd06261">
    <property type="entry name" value="TM_PBP2"/>
    <property type="match status" value="1"/>
</dbReference>
<evidence type="ECO:0000256" key="6">
    <source>
        <dbReference type="ARBA" id="ARBA00023136"/>
    </source>
</evidence>
<proteinExistence type="inferred from homology"/>
<protein>
    <submittedName>
        <fullName evidence="9">ABC transporter permease</fullName>
    </submittedName>
</protein>
<accession>A0ABP4K6H9</accession>
<dbReference type="InterPro" id="IPR035906">
    <property type="entry name" value="MetI-like_sf"/>
</dbReference>
<dbReference type="Pfam" id="PF00528">
    <property type="entry name" value="BPD_transp_1"/>
    <property type="match status" value="1"/>
</dbReference>
<feature type="transmembrane region" description="Helical" evidence="7">
    <location>
        <begin position="145"/>
        <end position="166"/>
    </location>
</feature>
<keyword evidence="4 7" id="KW-0812">Transmembrane</keyword>
<dbReference type="SUPFAM" id="SSF161098">
    <property type="entry name" value="MetI-like"/>
    <property type="match status" value="1"/>
</dbReference>
<dbReference type="Gene3D" id="1.10.3720.10">
    <property type="entry name" value="MetI-like"/>
    <property type="match status" value="1"/>
</dbReference>
<feature type="transmembrane region" description="Helical" evidence="7">
    <location>
        <begin position="112"/>
        <end position="138"/>
    </location>
</feature>
<name>A0ABP4K6H9_9MICO</name>
<sequence length="312" mass="32726">MTANVVERPVRPAPGSGTGFRAVVGRIRRDRWAVVSAVVIAVFVVVALAAPLIAGISGQDPYGYNVGALNDFGAPRGSLGGMSAAHWFGVEPLTGRDLFAIVTYGARTSLGIGLAATVLSLVIGVLVGVTTGFFGGWYDRVLSRVVDVMFGFPSLVFMIALTAIVPTSFPKPVLVVLVIGFFGWPAVARVIRGQTLSLRERNYVVASTAMGAGRWHVIRTQLLPNLAATITVYATISIPSMIGAEAALSFLAVGVTPPTPSWGRSIGDAVGWVQTDPMYLVFPGAALFLVTLAFNVLGDALRDALDPRGGSR</sequence>
<dbReference type="PANTHER" id="PTHR43386">
    <property type="entry name" value="OLIGOPEPTIDE TRANSPORT SYSTEM PERMEASE PROTEIN APPC"/>
    <property type="match status" value="1"/>
</dbReference>
<dbReference type="Proteomes" id="UP001501742">
    <property type="component" value="Unassembled WGS sequence"/>
</dbReference>
<dbReference type="Pfam" id="PF12911">
    <property type="entry name" value="OppC_N"/>
    <property type="match status" value="1"/>
</dbReference>
<dbReference type="PANTHER" id="PTHR43386:SF1">
    <property type="entry name" value="D,D-DIPEPTIDE TRANSPORT SYSTEM PERMEASE PROTEIN DDPC-RELATED"/>
    <property type="match status" value="1"/>
</dbReference>
<keyword evidence="3" id="KW-1003">Cell membrane</keyword>
<evidence type="ECO:0000256" key="4">
    <source>
        <dbReference type="ARBA" id="ARBA00022692"/>
    </source>
</evidence>
<feature type="transmembrane region" description="Helical" evidence="7">
    <location>
        <begin position="32"/>
        <end position="54"/>
    </location>
</feature>
<evidence type="ECO:0000256" key="1">
    <source>
        <dbReference type="ARBA" id="ARBA00004651"/>
    </source>
</evidence>
<dbReference type="InterPro" id="IPR025966">
    <property type="entry name" value="OppC_N"/>
</dbReference>
<keyword evidence="10" id="KW-1185">Reference proteome</keyword>
<keyword evidence="2 7" id="KW-0813">Transport</keyword>